<evidence type="ECO:0000313" key="3">
    <source>
        <dbReference type="Proteomes" id="UP000503540"/>
    </source>
</evidence>
<dbReference type="KEGG" id="nah:F5544_09580"/>
<dbReference type="Proteomes" id="UP000503540">
    <property type="component" value="Chromosome"/>
</dbReference>
<evidence type="ECO:0000256" key="1">
    <source>
        <dbReference type="SAM" id="MobiDB-lite"/>
    </source>
</evidence>
<proteinExistence type="predicted"/>
<sequence>MKPYSPREHRDPRSPEAQQIPITITAPDLPAPAVDARDALLAAIAAEAQTITAKQSGKGAEALETLARAYLLVSGGAATVPPSSRMRNLTVGHGISASSGEYVDMVIPE</sequence>
<evidence type="ECO:0000313" key="2">
    <source>
        <dbReference type="EMBL" id="QIS09816.1"/>
    </source>
</evidence>
<keyword evidence="3" id="KW-1185">Reference proteome</keyword>
<dbReference type="RefSeq" id="WP_167472868.1">
    <property type="nucleotide sequence ID" value="NZ_CP046172.1"/>
</dbReference>
<dbReference type="AlphaFoldDB" id="A0A6G9Y9T6"/>
<gene>
    <name evidence="2" type="ORF">F5544_09580</name>
</gene>
<reference evidence="2 3" key="1">
    <citation type="journal article" date="2019" name="ACS Chem. Biol.">
        <title>Identification and Mobilization of a Cryptic Antibiotic Biosynthesis Gene Locus from a Human-Pathogenic Nocardia Isolate.</title>
        <authorList>
            <person name="Herisse M."/>
            <person name="Ishida K."/>
            <person name="Porter J.L."/>
            <person name="Howden B."/>
            <person name="Hertweck C."/>
            <person name="Stinear T.P."/>
            <person name="Pidot S.J."/>
        </authorList>
    </citation>
    <scope>NUCLEOTIDE SEQUENCE [LARGE SCALE GENOMIC DNA]</scope>
    <source>
        <strain evidence="2 3">AUSMDU00012717</strain>
    </source>
</reference>
<feature type="region of interest" description="Disordered" evidence="1">
    <location>
        <begin position="1"/>
        <end position="20"/>
    </location>
</feature>
<accession>A0A6G9Y9T6</accession>
<name>A0A6G9Y9T6_9NOCA</name>
<organism evidence="2 3">
    <name type="scientific">Nocardia arthritidis</name>
    <dbReference type="NCBI Taxonomy" id="228602"/>
    <lineage>
        <taxon>Bacteria</taxon>
        <taxon>Bacillati</taxon>
        <taxon>Actinomycetota</taxon>
        <taxon>Actinomycetes</taxon>
        <taxon>Mycobacteriales</taxon>
        <taxon>Nocardiaceae</taxon>
        <taxon>Nocardia</taxon>
    </lineage>
</organism>
<protein>
    <submittedName>
        <fullName evidence="2">Uncharacterized protein</fullName>
    </submittedName>
</protein>
<dbReference type="EMBL" id="CP046172">
    <property type="protein sequence ID" value="QIS09816.1"/>
    <property type="molecule type" value="Genomic_DNA"/>
</dbReference>
<feature type="compositionally biased region" description="Basic and acidic residues" evidence="1">
    <location>
        <begin position="1"/>
        <end position="14"/>
    </location>
</feature>